<dbReference type="GO" id="GO:0016757">
    <property type="term" value="F:glycosyltransferase activity"/>
    <property type="evidence" value="ECO:0007669"/>
    <property type="project" value="InterPro"/>
</dbReference>
<feature type="domain" description="Glycosyl transferase family 1" evidence="1">
    <location>
        <begin position="171"/>
        <end position="299"/>
    </location>
</feature>
<dbReference type="Gene3D" id="3.40.50.2000">
    <property type="entry name" value="Glycogen Phosphorylase B"/>
    <property type="match status" value="2"/>
</dbReference>
<dbReference type="PANTHER" id="PTHR45947">
    <property type="entry name" value="SULFOQUINOVOSYL TRANSFERASE SQD2"/>
    <property type="match status" value="1"/>
</dbReference>
<feature type="domain" description="Glycosyltransferase subfamily 4-like N-terminal" evidence="2">
    <location>
        <begin position="15"/>
        <end position="165"/>
    </location>
</feature>
<dbReference type="SUPFAM" id="SSF53756">
    <property type="entry name" value="UDP-Glycosyltransferase/glycogen phosphorylase"/>
    <property type="match status" value="1"/>
</dbReference>
<keyword evidence="3" id="KW-0808">Transferase</keyword>
<proteinExistence type="predicted"/>
<dbReference type="InterPro" id="IPR001296">
    <property type="entry name" value="Glyco_trans_1"/>
</dbReference>
<dbReference type="EMBL" id="QOPD01000003">
    <property type="protein sequence ID" value="RCL38445.1"/>
    <property type="molecule type" value="Genomic_DNA"/>
</dbReference>
<dbReference type="CDD" id="cd03814">
    <property type="entry name" value="GT4-like"/>
    <property type="match status" value="1"/>
</dbReference>
<reference evidence="3 4" key="1">
    <citation type="journal article" date="2018" name="Microbiome">
        <title>Fine metagenomic profile of the Mediterranean stratified and mixed water columns revealed by assembly and recruitment.</title>
        <authorList>
            <person name="Haro-Moreno J.M."/>
            <person name="Lopez-Perez M."/>
            <person name="De La Torre J.R."/>
            <person name="Picazo A."/>
            <person name="Camacho A."/>
            <person name="Rodriguez-Valera F."/>
        </authorList>
    </citation>
    <scope>NUCLEOTIDE SEQUENCE [LARGE SCALE GENOMIC DNA]</scope>
    <source>
        <strain evidence="3">MED-G83</strain>
    </source>
</reference>
<dbReference type="AlphaFoldDB" id="A0A368BMZ0"/>
<sequence>MKKILIVTDAWLPQINGVVTTMTKVVEHLKAKGFDTEVLHPRHFHTFPLPNYPEISVAWNFWDLRKKIEKIDPNFIHISVEGPLGITARHYCLEQKIPYTSAIHTKFPEYVYERFGIGLDVTNGLLKWFHNSAAKTLVNTQSHMDELTENGFTDLVLWSRGFDSEIFYPEGYDPDNGYLLYVGRVAIEKNIEEFLKMKTNRKKVVVGGGPMLKTYKRKYKDVDFLGYKSGQDLADVYRKASCFVFPSKTDTFGIVLIEALACGTPIAGFNVTGPKDIVLEGENGSLTEDNLNEAVERAIQVSRETAFDSSKKYTWDQVAEQFISSLVSIK</sequence>
<name>A0A368BMZ0_9GAMM</name>
<protein>
    <submittedName>
        <fullName evidence="3">Glycosyltransferase family 1 protein</fullName>
    </submittedName>
</protein>
<dbReference type="InterPro" id="IPR028098">
    <property type="entry name" value="Glyco_trans_4-like_N"/>
</dbReference>
<dbReference type="InterPro" id="IPR050194">
    <property type="entry name" value="Glycosyltransferase_grp1"/>
</dbReference>
<comment type="caution">
    <text evidence="3">The sequence shown here is derived from an EMBL/GenBank/DDBJ whole genome shotgun (WGS) entry which is preliminary data.</text>
</comment>
<accession>A0A368BMZ0</accession>
<dbReference type="PANTHER" id="PTHR45947:SF3">
    <property type="entry name" value="SULFOQUINOVOSYL TRANSFERASE SQD2"/>
    <property type="match status" value="1"/>
</dbReference>
<organism evidence="3 4">
    <name type="scientific">SAR86 cluster bacterium</name>
    <dbReference type="NCBI Taxonomy" id="2030880"/>
    <lineage>
        <taxon>Bacteria</taxon>
        <taxon>Pseudomonadati</taxon>
        <taxon>Pseudomonadota</taxon>
        <taxon>Gammaproteobacteria</taxon>
        <taxon>SAR86 cluster</taxon>
    </lineage>
</organism>
<evidence type="ECO:0000259" key="1">
    <source>
        <dbReference type="Pfam" id="PF00534"/>
    </source>
</evidence>
<dbReference type="Pfam" id="PF13439">
    <property type="entry name" value="Glyco_transf_4"/>
    <property type="match status" value="1"/>
</dbReference>
<dbReference type="Pfam" id="PF00534">
    <property type="entry name" value="Glycos_transf_1"/>
    <property type="match status" value="1"/>
</dbReference>
<dbReference type="Proteomes" id="UP000252147">
    <property type="component" value="Unassembled WGS sequence"/>
</dbReference>
<evidence type="ECO:0000259" key="2">
    <source>
        <dbReference type="Pfam" id="PF13439"/>
    </source>
</evidence>
<evidence type="ECO:0000313" key="4">
    <source>
        <dbReference type="Proteomes" id="UP000252147"/>
    </source>
</evidence>
<gene>
    <name evidence="3" type="ORF">DBW97_02780</name>
</gene>
<evidence type="ECO:0000313" key="3">
    <source>
        <dbReference type="EMBL" id="RCL38445.1"/>
    </source>
</evidence>